<keyword evidence="10 15" id="KW-0238">DNA-binding</keyword>
<evidence type="ECO:0000313" key="20">
    <source>
        <dbReference type="EMBL" id="MDP4299657.1"/>
    </source>
</evidence>
<proteinExistence type="inferred from homology"/>
<dbReference type="InterPro" id="IPR014017">
    <property type="entry name" value="DNA_helicase_UvrD-like_C"/>
</dbReference>
<dbReference type="InterPro" id="IPR011604">
    <property type="entry name" value="PDDEXK-like_dom_sf"/>
</dbReference>
<keyword evidence="11 15" id="KW-0234">DNA repair</keyword>
<dbReference type="Pfam" id="PF13361">
    <property type="entry name" value="UvrD_C"/>
    <property type="match status" value="1"/>
</dbReference>
<keyword evidence="4 15" id="KW-0227">DNA damage</keyword>
<feature type="compositionally biased region" description="Low complexity" evidence="17">
    <location>
        <begin position="725"/>
        <end position="743"/>
    </location>
</feature>
<dbReference type="Pfam" id="PF00580">
    <property type="entry name" value="UvrD-helicase"/>
    <property type="match status" value="2"/>
</dbReference>
<dbReference type="InterPro" id="IPR038726">
    <property type="entry name" value="PDDEXK_AddAB-type"/>
</dbReference>
<dbReference type="RefSeq" id="WP_305748190.1">
    <property type="nucleotide sequence ID" value="NZ_JAUZEE010000001.1"/>
</dbReference>
<feature type="active site" description="For nuclease activity" evidence="15">
    <location>
        <position position="1215"/>
    </location>
</feature>
<keyword evidence="2 15" id="KW-0479">Metal-binding</keyword>
<feature type="binding site" evidence="15">
    <location>
        <position position="1079"/>
    </location>
    <ligand>
        <name>Mg(2+)</name>
        <dbReference type="ChEBI" id="CHEBI:18420"/>
    </ligand>
</feature>
<evidence type="ECO:0000256" key="17">
    <source>
        <dbReference type="SAM" id="MobiDB-lite"/>
    </source>
</evidence>
<evidence type="ECO:0000256" key="8">
    <source>
        <dbReference type="ARBA" id="ARBA00022840"/>
    </source>
</evidence>
<evidence type="ECO:0000256" key="9">
    <source>
        <dbReference type="ARBA" id="ARBA00022842"/>
    </source>
</evidence>
<dbReference type="Gene3D" id="3.90.320.10">
    <property type="match status" value="1"/>
</dbReference>
<feature type="compositionally biased region" description="Basic and acidic residues" evidence="17">
    <location>
        <begin position="1322"/>
        <end position="1331"/>
    </location>
</feature>
<feature type="domain" description="UvrD-like helicase ATP-binding" evidence="18">
    <location>
        <begin position="12"/>
        <end position="483"/>
    </location>
</feature>
<evidence type="ECO:0000256" key="12">
    <source>
        <dbReference type="ARBA" id="ARBA00023235"/>
    </source>
</evidence>
<dbReference type="PROSITE" id="PS51217">
    <property type="entry name" value="UVRD_HELICASE_CTER"/>
    <property type="match status" value="1"/>
</dbReference>
<evidence type="ECO:0000256" key="11">
    <source>
        <dbReference type="ARBA" id="ARBA00023204"/>
    </source>
</evidence>
<evidence type="ECO:0000259" key="18">
    <source>
        <dbReference type="PROSITE" id="PS51198"/>
    </source>
</evidence>
<keyword evidence="7 15" id="KW-0269">Exonuclease</keyword>
<keyword evidence="8 15" id="KW-0067">ATP-binding</keyword>
<evidence type="ECO:0000256" key="4">
    <source>
        <dbReference type="ARBA" id="ARBA00022763"/>
    </source>
</evidence>
<reference evidence="20 21" key="1">
    <citation type="submission" date="2023-08" db="EMBL/GenBank/DDBJ databases">
        <authorList>
            <person name="Roldan D.M."/>
            <person name="Menes R.J."/>
        </authorList>
    </citation>
    <scope>NUCLEOTIDE SEQUENCE [LARGE SCALE GENOMIC DNA]</scope>
    <source>
        <strain evidence="20 21">CCM 2812</strain>
    </source>
</reference>
<keyword evidence="21" id="KW-1185">Reference proteome</keyword>
<comment type="function">
    <text evidence="15">A helicase/nuclease that prepares dsDNA breaks (DSB) for recombinational DNA repair. Binds to DSBs and unwinds DNA via a highly rapid and processive ATP-dependent bidirectional helicase activity. Unwinds dsDNA until it encounters a Chi (crossover hotspot instigator) sequence from the 3' direction. Cuts ssDNA a few nucleotides 3' to the Chi site. The properties and activities of the enzyme are changed at Chi. The Chi-altered holoenzyme produces a long 3'-ssDNA overhang and facilitates RecA-binding to the ssDNA for homologous DNA recombination and repair. Holoenzyme degrades any linearized DNA that is unable to undergo homologous recombination. In the holoenzyme this subunit contributes ATPase, 3'-5' helicase, exonuclease activity and loads RecA onto ssDNA.</text>
</comment>
<feature type="domain" description="UvrD-like helicase C-terminal" evidence="19">
    <location>
        <begin position="484"/>
        <end position="838"/>
    </location>
</feature>
<dbReference type="CDD" id="cd22352">
    <property type="entry name" value="RecB_C-like"/>
    <property type="match status" value="1"/>
</dbReference>
<evidence type="ECO:0000256" key="14">
    <source>
        <dbReference type="ARBA" id="ARBA00048988"/>
    </source>
</evidence>
<feature type="binding site" evidence="15">
    <location>
        <position position="1215"/>
    </location>
    <ligand>
        <name>Mg(2+)</name>
        <dbReference type="ChEBI" id="CHEBI:18420"/>
    </ligand>
</feature>
<comment type="domain">
    <text evidence="15">The C-terminal domain has nuclease activity and interacts with RecD. It interacts with RecA, facilitating its loading onto ssDNA.</text>
</comment>
<dbReference type="Gene3D" id="1.10.3170.10">
    <property type="entry name" value="Recbcd, chain B, domain 2"/>
    <property type="match status" value="1"/>
</dbReference>
<comment type="cofactor">
    <cofactor evidence="15">
        <name>Mg(2+)</name>
        <dbReference type="ChEBI" id="CHEBI:18420"/>
    </cofactor>
    <text evidence="15">Binds 1 Mg(2+) ion per subunit.</text>
</comment>
<dbReference type="InterPro" id="IPR000212">
    <property type="entry name" value="DNA_helicase_UvrD/REP"/>
</dbReference>
<keyword evidence="5 15" id="KW-0378">Hydrolase</keyword>
<keyword evidence="6 15" id="KW-0347">Helicase</keyword>
<feature type="region of interest" description="Disordered" evidence="17">
    <location>
        <begin position="1304"/>
        <end position="1331"/>
    </location>
</feature>
<dbReference type="EC" id="5.6.2.4" evidence="15"/>
<sequence length="1331" mass="145351">MTEPLHQPVPAALSPQLLDPLTLPLHGSRLIEASAGTGKTWTIAALMLRLVLGHGVAGSAPPRALVPGEILVMTFTRAATRELSDRIRARLLEAARCFRDETDPADADDFLRQLRAAYPDGPARREAGHRLALAAESMDDAAVHTIDAWCQRMLREHAFDSAQLFDEALEADEAGRRRQAVQDYWRQEVYPLGLGELEAVLALWPDVEALEAQVVSLLNRLDAIEPPVMVPLGTWLNQVDGERRAELAALKAGWVERIEDLRGWFIARLADKDKPFNGNKVQRRYVDSWCDPVRDWAASPGADAIDFSKTARFRLTHEGFADALKPGVRLAPPPVFDDVVALLGQLEQRAPLHQALQRHAAHAIAGRLAALKRRAGRFGYADLSTRLDAALHGPQGEVLAERIRRQFPVALIDEFQDTSPLQFRLFDRIYRSAEDRPETGLLLIGDPKQSIYGFRGADIYSYLRARHATAGRHHALGTNFRSTAALVAAVNHVFAQAERARGEGAFALGRDGPQALPFEPVGARGRAEQLLQDGAAIPALQIAWLPDVLSQRPLRRVLADQAAAQLASWLSSPRTGWAGPDETTPQRRLRPGDVAVLVRDQHEGEAIRRALARRAIPSVYLSEKDSVFASPEAADLLRWLRAVDQPLDATLARAAYGCASWDLPLAELAAHLDDELLWDRRVALLQRLRMVWQRQGVLTLLRQTLHALELPQRWLAGEAERGDLAHGAQGAGQAHDTQGAGQAHDTHGTGKARGAERRLTNLLHLGELLQAASARLEGPAALIRWLAAQLLDGGRDGGSGLGAASAGAAVVGDAEAHVVRLESDAQRVQVVTVHKSKGLEYPVVMLPFAHAVRDVKPAPRLPVEWVDEGTGTRHLDYLHDPLALAQARRERLREDLRLFYVALTRARHALWLGVGLNAPRRKSEPPTSALTWLLMGGTPEDAGALGPALQAWADAQPAISVRPFVLPASNLAWRDVRSWTPLRPVQPYDARFERRWGIGSFSALVRDKAEAGPLAPAPEAVTPIPARALDADRVRAEGSADEWRGAEAAVAAPPDTPAAPQAEAWHRWTRGARAGNLLHDLLEWLADEGFDQVDQPDVAAALRRRCRRALLQVRLSDAADPDQEADALAAWLAGLVRTPLPPLGATLAEVGPMLAEMEFWLPSPSLDPGRLDAICQHHLLPGRPRPALAARTLQGLLMGYADLVFEHDGRWWVMDYKSNALGPDDASYTVEAMNAAMLSHRYELQAALYLLALHRLLRSRLGASYDPAQHLGGAVYVFLRGWRGPAAGCVHLHADPACLAELEAALDGPPDRPAGSGDEPADPPHPDRATA</sequence>
<dbReference type="PANTHER" id="PTHR11070">
    <property type="entry name" value="UVRD / RECB / PCRA DNA HELICASE FAMILY MEMBER"/>
    <property type="match status" value="1"/>
</dbReference>
<evidence type="ECO:0000256" key="3">
    <source>
        <dbReference type="ARBA" id="ARBA00022741"/>
    </source>
</evidence>
<dbReference type="HAMAP" id="MF_01485">
    <property type="entry name" value="RecB"/>
    <property type="match status" value="1"/>
</dbReference>
<feature type="region of interest" description="Nuclease activity, interacts with RecD and RecA" evidence="15">
    <location>
        <begin position="995"/>
        <end position="1331"/>
    </location>
</feature>
<feature type="binding site" evidence="16">
    <location>
        <begin position="33"/>
        <end position="40"/>
    </location>
    <ligand>
        <name>ATP</name>
        <dbReference type="ChEBI" id="CHEBI:30616"/>
    </ligand>
</feature>
<comment type="caution">
    <text evidence="20">The sequence shown here is derived from an EMBL/GenBank/DDBJ whole genome shotgun (WGS) entry which is preliminary data.</text>
</comment>
<accession>A0ABT9G031</accession>
<dbReference type="Gene3D" id="1.10.486.10">
    <property type="entry name" value="PCRA, domain 4"/>
    <property type="match status" value="1"/>
</dbReference>
<dbReference type="EC" id="3.1.11.5" evidence="15"/>
<evidence type="ECO:0000256" key="13">
    <source>
        <dbReference type="ARBA" id="ARBA00034617"/>
    </source>
</evidence>
<comment type="domain">
    <text evidence="15">The N-terminal DNA-binding domain is a ssDNA-dependent ATPase and has ATP-dependent 3'-5' helicase function. This domain interacts with RecC.</text>
</comment>
<evidence type="ECO:0000313" key="21">
    <source>
        <dbReference type="Proteomes" id="UP001235760"/>
    </source>
</evidence>
<comment type="catalytic activity">
    <reaction evidence="15">
        <text>Exonucleolytic cleavage (in the presence of ATP) in either 5'- to 3'- or 3'- to 5'-direction to yield 5'-phosphooligonucleotides.</text>
        <dbReference type="EC" id="3.1.11.5"/>
    </reaction>
</comment>
<comment type="subunit">
    <text evidence="15">Heterotrimer of RecB, RecC and RecD. All subunits contribute to DNA-binding. Interacts with RecA.</text>
</comment>
<keyword evidence="12 15" id="KW-0413">Isomerase</keyword>
<evidence type="ECO:0000256" key="7">
    <source>
        <dbReference type="ARBA" id="ARBA00022839"/>
    </source>
</evidence>
<evidence type="ECO:0000256" key="10">
    <source>
        <dbReference type="ARBA" id="ARBA00023125"/>
    </source>
</evidence>
<evidence type="ECO:0000256" key="16">
    <source>
        <dbReference type="PROSITE-ProRule" id="PRU00560"/>
    </source>
</evidence>
<evidence type="ECO:0000256" key="15">
    <source>
        <dbReference type="HAMAP-Rule" id="MF_01485"/>
    </source>
</evidence>
<comment type="similarity">
    <text evidence="15">Belongs to the helicase family. UvrD subfamily.</text>
</comment>
<dbReference type="InterPro" id="IPR027417">
    <property type="entry name" value="P-loop_NTPase"/>
</dbReference>
<dbReference type="SUPFAM" id="SSF52540">
    <property type="entry name" value="P-loop containing nucleoside triphosphate hydrolases"/>
    <property type="match status" value="1"/>
</dbReference>
<dbReference type="SUPFAM" id="SSF52980">
    <property type="entry name" value="Restriction endonuclease-like"/>
    <property type="match status" value="1"/>
</dbReference>
<keyword evidence="9 15" id="KW-0460">Magnesium</keyword>
<comment type="catalytic activity">
    <reaction evidence="13 15">
        <text>Couples ATP hydrolysis with the unwinding of duplex DNA by translocating in the 3'-5' direction.</text>
        <dbReference type="EC" id="5.6.2.4"/>
    </reaction>
</comment>
<evidence type="ECO:0000256" key="1">
    <source>
        <dbReference type="ARBA" id="ARBA00022722"/>
    </source>
</evidence>
<dbReference type="InterPro" id="IPR011335">
    <property type="entry name" value="Restrct_endonuc-II-like"/>
</dbReference>
<dbReference type="PROSITE" id="PS51198">
    <property type="entry name" value="UVRD_HELICASE_ATP_BIND"/>
    <property type="match status" value="1"/>
</dbReference>
<gene>
    <name evidence="15" type="primary">recB</name>
    <name evidence="20" type="ORF">Q8X39_03345</name>
</gene>
<keyword evidence="1 15" id="KW-0540">Nuclease</keyword>
<feature type="region of interest" description="Disordered" evidence="17">
    <location>
        <begin position="725"/>
        <end position="754"/>
    </location>
</feature>
<feature type="compositionally biased region" description="Basic and acidic residues" evidence="17">
    <location>
        <begin position="744"/>
        <end position="754"/>
    </location>
</feature>
<feature type="binding site" evidence="15">
    <location>
        <position position="1202"/>
    </location>
    <ligand>
        <name>Mg(2+)</name>
        <dbReference type="ChEBI" id="CHEBI:18420"/>
    </ligand>
</feature>
<name>A0ABT9G031_LEPDI</name>
<dbReference type="EMBL" id="JAUZEE010000001">
    <property type="protein sequence ID" value="MDP4299657.1"/>
    <property type="molecule type" value="Genomic_DNA"/>
</dbReference>
<dbReference type="Gene3D" id="3.40.50.300">
    <property type="entry name" value="P-loop containing nucleotide triphosphate hydrolases"/>
    <property type="match status" value="2"/>
</dbReference>
<keyword evidence="3 15" id="KW-0547">Nucleotide-binding</keyword>
<dbReference type="InterPro" id="IPR004586">
    <property type="entry name" value="RecB"/>
</dbReference>
<feature type="region of interest" description="DNA-binding and helicase activity, interacts with RecC" evidence="15">
    <location>
        <begin position="1"/>
        <end position="935"/>
    </location>
</feature>
<dbReference type="InterPro" id="IPR014016">
    <property type="entry name" value="UvrD-like_ATP-bd"/>
</dbReference>
<dbReference type="Proteomes" id="UP001235760">
    <property type="component" value="Unassembled WGS sequence"/>
</dbReference>
<evidence type="ECO:0000259" key="19">
    <source>
        <dbReference type="PROSITE" id="PS51217"/>
    </source>
</evidence>
<organism evidence="20 21">
    <name type="scientific">Leptothrix discophora</name>
    <dbReference type="NCBI Taxonomy" id="89"/>
    <lineage>
        <taxon>Bacteria</taxon>
        <taxon>Pseudomonadati</taxon>
        <taxon>Pseudomonadota</taxon>
        <taxon>Betaproteobacteria</taxon>
        <taxon>Burkholderiales</taxon>
        <taxon>Sphaerotilaceae</taxon>
        <taxon>Leptothrix</taxon>
    </lineage>
</organism>
<comment type="catalytic activity">
    <reaction evidence="14 15">
        <text>ATP + H2O = ADP + phosphate + H(+)</text>
        <dbReference type="Rhea" id="RHEA:13065"/>
        <dbReference type="ChEBI" id="CHEBI:15377"/>
        <dbReference type="ChEBI" id="CHEBI:15378"/>
        <dbReference type="ChEBI" id="CHEBI:30616"/>
        <dbReference type="ChEBI" id="CHEBI:43474"/>
        <dbReference type="ChEBI" id="CHEBI:456216"/>
        <dbReference type="EC" id="5.6.2.4"/>
    </reaction>
</comment>
<protein>
    <recommendedName>
        <fullName evidence="15">RecBCD enzyme subunit RecB</fullName>
        <ecNumber evidence="15">3.1.11.5</ecNumber>
        <ecNumber evidence="15">5.6.2.4</ecNumber>
    </recommendedName>
    <alternativeName>
        <fullName evidence="15">DNA 3'-5' helicase subunit RecB</fullName>
    </alternativeName>
    <alternativeName>
        <fullName evidence="15">Exonuclease V subunit RecB</fullName>
        <shortName evidence="15">ExoV subunit RecB</shortName>
    </alternativeName>
    <alternativeName>
        <fullName evidence="15">Helicase/nuclease RecBCD subunit RecB</fullName>
    </alternativeName>
</protein>
<evidence type="ECO:0000256" key="6">
    <source>
        <dbReference type="ARBA" id="ARBA00022806"/>
    </source>
</evidence>
<dbReference type="PANTHER" id="PTHR11070:SF23">
    <property type="entry name" value="RECBCD ENZYME SUBUNIT RECB"/>
    <property type="match status" value="1"/>
</dbReference>
<comment type="miscellaneous">
    <text evidence="15">In the RecBCD complex, RecB has a slow 3'-5' helicase, an exonuclease activity and loads RecA onto ssDNA, RecD has a fast 5'-3' helicase activity, while RecC stimulates the ATPase and processivity of the RecB helicase and contributes to recognition of the Chi site.</text>
</comment>
<dbReference type="Pfam" id="PF12705">
    <property type="entry name" value="PDDEXK_1"/>
    <property type="match status" value="1"/>
</dbReference>
<evidence type="ECO:0000256" key="2">
    <source>
        <dbReference type="ARBA" id="ARBA00022723"/>
    </source>
</evidence>
<evidence type="ECO:0000256" key="5">
    <source>
        <dbReference type="ARBA" id="ARBA00022801"/>
    </source>
</evidence>